<protein>
    <submittedName>
        <fullName evidence="1">Uncharacterized protein</fullName>
    </submittedName>
</protein>
<sequence length="168" mass="19549">MMSSLPPLAFWSGYSESRFISSHYLSSYAVWLSEETTEAVQFNTKRLVMPRRWIDLRGRMVISTWKSCVRAVVGLILLRPLVDQVSYIALFDNAAKTLQPRIVENFVHVYDRLDIVAALRHLEDNEIVDRTHSQTLSLGPHRVGEMTVEEERVTFWRLTKKLDWALLL</sequence>
<accession>G4TQ14</accession>
<organism evidence="1 2">
    <name type="scientific">Serendipita indica (strain DSM 11827)</name>
    <name type="common">Root endophyte fungus</name>
    <name type="synonym">Piriformospora indica</name>
    <dbReference type="NCBI Taxonomy" id="1109443"/>
    <lineage>
        <taxon>Eukaryota</taxon>
        <taxon>Fungi</taxon>
        <taxon>Dikarya</taxon>
        <taxon>Basidiomycota</taxon>
        <taxon>Agaricomycotina</taxon>
        <taxon>Agaricomycetes</taxon>
        <taxon>Sebacinales</taxon>
        <taxon>Serendipitaceae</taxon>
        <taxon>Serendipita</taxon>
    </lineage>
</organism>
<comment type="caution">
    <text evidence="1">The sequence shown here is derived from an EMBL/GenBank/DDBJ whole genome shotgun (WGS) entry which is preliminary data.</text>
</comment>
<dbReference type="HOGENOM" id="CLU_1796601_0_0_1"/>
<gene>
    <name evidence="1" type="ORF">PIIN_07361</name>
</gene>
<dbReference type="InParanoid" id="G4TQ14"/>
<keyword evidence="2" id="KW-1185">Reference proteome</keyword>
<proteinExistence type="predicted"/>
<dbReference type="AlphaFoldDB" id="G4TQ14"/>
<evidence type="ECO:0000313" key="1">
    <source>
        <dbReference type="EMBL" id="CCA73407.1"/>
    </source>
</evidence>
<dbReference type="EMBL" id="CAFZ01000222">
    <property type="protein sequence ID" value="CCA73407.1"/>
    <property type="molecule type" value="Genomic_DNA"/>
</dbReference>
<dbReference type="OrthoDB" id="68020at2759"/>
<dbReference type="eggNOG" id="ENOG502RD3Q">
    <property type="taxonomic scope" value="Eukaryota"/>
</dbReference>
<dbReference type="STRING" id="1109443.G4TQ14"/>
<name>G4TQ14_SERID</name>
<dbReference type="Proteomes" id="UP000007148">
    <property type="component" value="Unassembled WGS sequence"/>
</dbReference>
<evidence type="ECO:0000313" key="2">
    <source>
        <dbReference type="Proteomes" id="UP000007148"/>
    </source>
</evidence>
<reference evidence="1 2" key="1">
    <citation type="journal article" date="2011" name="PLoS Pathog.">
        <title>Endophytic Life Strategies Decoded by Genome and Transcriptome Analyses of the Mutualistic Root Symbiont Piriformospora indica.</title>
        <authorList>
            <person name="Zuccaro A."/>
            <person name="Lahrmann U."/>
            <person name="Guldener U."/>
            <person name="Langen G."/>
            <person name="Pfiffi S."/>
            <person name="Biedenkopf D."/>
            <person name="Wong P."/>
            <person name="Samans B."/>
            <person name="Grimm C."/>
            <person name="Basiewicz M."/>
            <person name="Murat C."/>
            <person name="Martin F."/>
            <person name="Kogel K.H."/>
        </authorList>
    </citation>
    <scope>NUCLEOTIDE SEQUENCE [LARGE SCALE GENOMIC DNA]</scope>
    <source>
        <strain evidence="1 2">DSM 11827</strain>
    </source>
</reference>